<dbReference type="EMBL" id="PDKU01000003">
    <property type="protein sequence ID" value="PPI86443.1"/>
    <property type="molecule type" value="Genomic_DNA"/>
</dbReference>
<accession>A0A2P5SVU3</accession>
<comment type="subunit">
    <text evidence="8">Monomer.</text>
</comment>
<comment type="caution">
    <text evidence="10">The sequence shown here is derived from an EMBL/GenBank/DDBJ whole genome shotgun (WGS) entry which is preliminary data.</text>
</comment>
<dbReference type="InterPro" id="IPR004476">
    <property type="entry name" value="RNase_II/RNase_R"/>
</dbReference>
<dbReference type="InterPro" id="IPR003029">
    <property type="entry name" value="S1_domain"/>
</dbReference>
<feature type="domain" description="S1 motif" evidence="9">
    <location>
        <begin position="645"/>
        <end position="726"/>
    </location>
</feature>
<evidence type="ECO:0000256" key="1">
    <source>
        <dbReference type="ARBA" id="ARBA00001849"/>
    </source>
</evidence>
<evidence type="ECO:0000256" key="4">
    <source>
        <dbReference type="ARBA" id="ARBA00022722"/>
    </source>
</evidence>
<dbReference type="InterPro" id="IPR012340">
    <property type="entry name" value="NA-bd_OB-fold"/>
</dbReference>
<protein>
    <recommendedName>
        <fullName evidence="8">Ribonuclease R</fullName>
        <shortName evidence="8">RNase R</shortName>
        <ecNumber evidence="8">3.1.13.1</ecNumber>
    </recommendedName>
</protein>
<dbReference type="PROSITE" id="PS01175">
    <property type="entry name" value="RIBONUCLEASE_II"/>
    <property type="match status" value="1"/>
</dbReference>
<keyword evidence="7 8" id="KW-0694">RNA-binding</keyword>
<name>A0A2P5SVU3_9GAMM</name>
<evidence type="ECO:0000256" key="3">
    <source>
        <dbReference type="ARBA" id="ARBA00022490"/>
    </source>
</evidence>
<dbReference type="NCBIfam" id="NF008648">
    <property type="entry name" value="PRK11642.1"/>
    <property type="match status" value="1"/>
</dbReference>
<sequence>MLKYFSQKREIKQNQNSIPSRKFILDFLKKQKKPISHKKLIKKICLQDVTKFKALNRRLYAMKRDGQLLLTYRKQYTVPKNFNLIKGKVIGHRDGYGFLRVEGQKDDFYLSTEQMKFCIHGDIILAQIIKTDRKGRKEVRVIRIQKSKNKKIIGRYIKQIGSSFVIPNDNRLPFNITIPSKYNLNANENSIVIAELLNRPTHNHKANGKITEILGEKMDVNLAINIALRSHEIPYNWSNEAKLQINNFSHKLTETDKIGRIDLRKLPLITIDDETARDFDDALYCEKMYSGGWRLWVAIADVSYYVRPGTPLDKEAYLRGNSVYFPSQVIPMLPEILSNDLCSLNPKVDCLCIVCEMNISSKGKLTSFKHYEAIMNSHARLTYNEAWNILQGDNQLHNQYKLLKNILSDLHYLYKVLEQDRHKRGGIYFENSDVKFIFNTENSIKNIKRVFRNDIHKIVEECMILANFASARFVEKSKVPILFRDHDRPTNDSIKNFYIVLNELGISLKKREEEKPTSIEYSLLLKKIANRPDSEMLQMMLLRSMKQAIYDPKNRGHFGLALNVYTHFTSPIRRYPDLLLHRVIKYLLYKEKRDNLFKDNGGYKYNIKEMIKLGYQCSLTERRAEEAVRDVSDWLKCDFMRNRIGKIFEGVIFSITNFGLFVRLNEFFIEGLIHISTLTKDHYTLDTICQRLTGKSSGCVYSLGDTVKVSITAVNMDARKIDLTLISYCSVFSETRNIKRKNMV</sequence>
<evidence type="ECO:0000256" key="2">
    <source>
        <dbReference type="ARBA" id="ARBA00004496"/>
    </source>
</evidence>
<comment type="similarity">
    <text evidence="8">Belongs to the RNR ribonuclease family. RNase R subfamily.</text>
</comment>
<keyword evidence="5 8" id="KW-0378">Hydrolase</keyword>
<dbReference type="EC" id="3.1.13.1" evidence="8"/>
<comment type="subcellular location">
    <subcellularLocation>
        <location evidence="2 8">Cytoplasm</location>
    </subcellularLocation>
</comment>
<proteinExistence type="inferred from homology"/>
<dbReference type="GO" id="GO:0006402">
    <property type="term" value="P:mRNA catabolic process"/>
    <property type="evidence" value="ECO:0007669"/>
    <property type="project" value="TreeGrafter"/>
</dbReference>
<dbReference type="InterPro" id="IPR040476">
    <property type="entry name" value="CSD2"/>
</dbReference>
<dbReference type="HAMAP" id="MF_01895">
    <property type="entry name" value="RNase_R"/>
    <property type="match status" value="1"/>
</dbReference>
<dbReference type="GO" id="GO:0008859">
    <property type="term" value="F:exoribonuclease II activity"/>
    <property type="evidence" value="ECO:0007669"/>
    <property type="project" value="UniProtKB-UniRule"/>
</dbReference>
<evidence type="ECO:0000313" key="11">
    <source>
        <dbReference type="Proteomes" id="UP000296144"/>
    </source>
</evidence>
<evidence type="ECO:0000256" key="5">
    <source>
        <dbReference type="ARBA" id="ARBA00022801"/>
    </source>
</evidence>
<reference evidence="10 11" key="1">
    <citation type="journal article" date="2018" name="Genome Biol. Evol.">
        <title>Cladogenesis and Genomic Streamlining in Extracellular Endosymbionts of Tropical Stink Bugs.</title>
        <authorList>
            <person name="Otero-Bravo A."/>
            <person name="Goffredi S."/>
            <person name="Sabree Z.L."/>
        </authorList>
    </citation>
    <scope>NUCLEOTIDE SEQUENCE [LARGE SCALE GENOMIC DNA]</scope>
    <source>
        <strain evidence="10 11">SoEL</strain>
    </source>
</reference>
<dbReference type="InterPro" id="IPR013223">
    <property type="entry name" value="RNase_B_OB_dom"/>
</dbReference>
<dbReference type="InterPro" id="IPR001900">
    <property type="entry name" value="RNase_II/R"/>
</dbReference>
<dbReference type="Pfam" id="PF08206">
    <property type="entry name" value="OB_RNB"/>
    <property type="match status" value="1"/>
</dbReference>
<dbReference type="SMART" id="SM00316">
    <property type="entry name" value="S1"/>
    <property type="match status" value="1"/>
</dbReference>
<dbReference type="InterPro" id="IPR050180">
    <property type="entry name" value="RNR_Ribonuclease"/>
</dbReference>
<keyword evidence="3 8" id="KW-0963">Cytoplasm</keyword>
<organism evidence="10 11">
    <name type="scientific">Candidatus Pantoea edessiphila</name>
    <dbReference type="NCBI Taxonomy" id="2044610"/>
    <lineage>
        <taxon>Bacteria</taxon>
        <taxon>Pseudomonadati</taxon>
        <taxon>Pseudomonadota</taxon>
        <taxon>Gammaproteobacteria</taxon>
        <taxon>Enterobacterales</taxon>
        <taxon>Erwiniaceae</taxon>
        <taxon>Pantoea</taxon>
    </lineage>
</organism>
<dbReference type="SMART" id="SM00357">
    <property type="entry name" value="CSP"/>
    <property type="match status" value="1"/>
</dbReference>
<comment type="catalytic activity">
    <reaction evidence="1 8">
        <text>Exonucleolytic cleavage in the 3'- to 5'-direction to yield nucleoside 5'-phosphates.</text>
        <dbReference type="EC" id="3.1.13.1"/>
    </reaction>
</comment>
<dbReference type="Proteomes" id="UP000296144">
    <property type="component" value="Unassembled WGS sequence"/>
</dbReference>
<keyword evidence="4 8" id="KW-0540">Nuclease</keyword>
<dbReference type="GO" id="GO:0003723">
    <property type="term" value="F:RNA binding"/>
    <property type="evidence" value="ECO:0007669"/>
    <property type="project" value="UniProtKB-UniRule"/>
</dbReference>
<evidence type="ECO:0000256" key="7">
    <source>
        <dbReference type="ARBA" id="ARBA00022884"/>
    </source>
</evidence>
<dbReference type="OrthoDB" id="9764149at2"/>
<evidence type="ECO:0000256" key="6">
    <source>
        <dbReference type="ARBA" id="ARBA00022839"/>
    </source>
</evidence>
<dbReference type="Pfam" id="PF17876">
    <property type="entry name" value="CSD2"/>
    <property type="match status" value="1"/>
</dbReference>
<dbReference type="PROSITE" id="PS50126">
    <property type="entry name" value="S1"/>
    <property type="match status" value="1"/>
</dbReference>
<gene>
    <name evidence="8" type="primary">rnr</name>
    <name evidence="10" type="ORF">CRV10_02310</name>
</gene>
<dbReference type="NCBIfam" id="TIGR02063">
    <property type="entry name" value="RNase_R"/>
    <property type="match status" value="1"/>
</dbReference>
<dbReference type="PANTHER" id="PTHR23355:SF9">
    <property type="entry name" value="DIS3-LIKE EXONUCLEASE 2"/>
    <property type="match status" value="1"/>
</dbReference>
<evidence type="ECO:0000256" key="8">
    <source>
        <dbReference type="HAMAP-Rule" id="MF_01895"/>
    </source>
</evidence>
<evidence type="ECO:0000313" key="10">
    <source>
        <dbReference type="EMBL" id="PPI86443.1"/>
    </source>
</evidence>
<dbReference type="InterPro" id="IPR022966">
    <property type="entry name" value="RNase_II/R_CS"/>
</dbReference>
<keyword evidence="11" id="KW-1185">Reference proteome</keyword>
<dbReference type="NCBIfam" id="TIGR00358">
    <property type="entry name" value="3_prime_RNase"/>
    <property type="match status" value="1"/>
</dbReference>
<dbReference type="RefSeq" id="WP_136130231.1">
    <property type="nucleotide sequence ID" value="NZ_PDKU01000003.1"/>
</dbReference>
<dbReference type="InterPro" id="IPR011805">
    <property type="entry name" value="RNase_R"/>
</dbReference>
<keyword evidence="6 8" id="KW-0269">Exonuclease</keyword>
<dbReference type="AlphaFoldDB" id="A0A2P5SVU3"/>
<dbReference type="Gene3D" id="2.40.50.140">
    <property type="entry name" value="Nucleic acid-binding proteins"/>
    <property type="match status" value="2"/>
</dbReference>
<dbReference type="SUPFAM" id="SSF50249">
    <property type="entry name" value="Nucleic acid-binding proteins"/>
    <property type="match status" value="3"/>
</dbReference>
<dbReference type="SMART" id="SM00955">
    <property type="entry name" value="RNB"/>
    <property type="match status" value="1"/>
</dbReference>
<dbReference type="PANTHER" id="PTHR23355">
    <property type="entry name" value="RIBONUCLEASE"/>
    <property type="match status" value="1"/>
</dbReference>
<dbReference type="Pfam" id="PF00575">
    <property type="entry name" value="S1"/>
    <property type="match status" value="1"/>
</dbReference>
<evidence type="ECO:0000259" key="9">
    <source>
        <dbReference type="PROSITE" id="PS50126"/>
    </source>
</evidence>
<dbReference type="CDD" id="cd04471">
    <property type="entry name" value="S1_RNase_R"/>
    <property type="match status" value="1"/>
</dbReference>
<comment type="function">
    <text evidence="8">3'-5' exoribonuclease that releases 5'-nucleoside monophosphates and is involved in maturation of structured RNAs.</text>
</comment>
<dbReference type="Pfam" id="PF00773">
    <property type="entry name" value="RNB"/>
    <property type="match status" value="1"/>
</dbReference>
<dbReference type="InterPro" id="IPR011129">
    <property type="entry name" value="CSD"/>
</dbReference>
<dbReference type="GO" id="GO:0005829">
    <property type="term" value="C:cytosol"/>
    <property type="evidence" value="ECO:0007669"/>
    <property type="project" value="TreeGrafter"/>
</dbReference>